<dbReference type="InterPro" id="IPR011333">
    <property type="entry name" value="SKP1/BTB/POZ_sf"/>
</dbReference>
<dbReference type="AlphaFoldDB" id="A0A166G8X8"/>
<gene>
    <name evidence="2" type="ORF">FIBSPDRAFT_746793</name>
</gene>
<protein>
    <recommendedName>
        <fullName evidence="1">BTB domain-containing protein</fullName>
    </recommendedName>
</protein>
<dbReference type="Proteomes" id="UP000076532">
    <property type="component" value="Unassembled WGS sequence"/>
</dbReference>
<dbReference type="STRING" id="436010.A0A166G8X8"/>
<dbReference type="SMART" id="SM00225">
    <property type="entry name" value="BTB"/>
    <property type="match status" value="1"/>
</dbReference>
<reference evidence="2 3" key="1">
    <citation type="journal article" date="2016" name="Mol. Biol. Evol.">
        <title>Comparative Genomics of Early-Diverging Mushroom-Forming Fungi Provides Insights into the Origins of Lignocellulose Decay Capabilities.</title>
        <authorList>
            <person name="Nagy L.G."/>
            <person name="Riley R."/>
            <person name="Tritt A."/>
            <person name="Adam C."/>
            <person name="Daum C."/>
            <person name="Floudas D."/>
            <person name="Sun H."/>
            <person name="Yadav J.S."/>
            <person name="Pangilinan J."/>
            <person name="Larsson K.H."/>
            <person name="Matsuura K."/>
            <person name="Barry K."/>
            <person name="Labutti K."/>
            <person name="Kuo R."/>
            <person name="Ohm R.A."/>
            <person name="Bhattacharya S.S."/>
            <person name="Shirouzu T."/>
            <person name="Yoshinaga Y."/>
            <person name="Martin F.M."/>
            <person name="Grigoriev I.V."/>
            <person name="Hibbett D.S."/>
        </authorList>
    </citation>
    <scope>NUCLEOTIDE SEQUENCE [LARGE SCALE GENOMIC DNA]</scope>
    <source>
        <strain evidence="2 3">CBS 109695</strain>
    </source>
</reference>
<accession>A0A166G8X8</accession>
<feature type="domain" description="BTB" evidence="1">
    <location>
        <begin position="9"/>
        <end position="87"/>
    </location>
</feature>
<dbReference type="Pfam" id="PF00651">
    <property type="entry name" value="BTB"/>
    <property type="match status" value="1"/>
</dbReference>
<evidence type="ECO:0000259" key="1">
    <source>
        <dbReference type="PROSITE" id="PS50097"/>
    </source>
</evidence>
<organism evidence="2 3">
    <name type="scientific">Athelia psychrophila</name>
    <dbReference type="NCBI Taxonomy" id="1759441"/>
    <lineage>
        <taxon>Eukaryota</taxon>
        <taxon>Fungi</taxon>
        <taxon>Dikarya</taxon>
        <taxon>Basidiomycota</taxon>
        <taxon>Agaricomycotina</taxon>
        <taxon>Agaricomycetes</taxon>
        <taxon>Agaricomycetidae</taxon>
        <taxon>Atheliales</taxon>
        <taxon>Atheliaceae</taxon>
        <taxon>Athelia</taxon>
    </lineage>
</organism>
<feature type="non-terminal residue" evidence="2">
    <location>
        <position position="1"/>
    </location>
</feature>
<dbReference type="PROSITE" id="PS50097">
    <property type="entry name" value="BTB"/>
    <property type="match status" value="1"/>
</dbReference>
<dbReference type="Gene3D" id="3.30.710.10">
    <property type="entry name" value="Potassium Channel Kv1.1, Chain A"/>
    <property type="match status" value="1"/>
</dbReference>
<evidence type="ECO:0000313" key="2">
    <source>
        <dbReference type="EMBL" id="KZP17588.1"/>
    </source>
</evidence>
<keyword evidence="3" id="KW-1185">Reference proteome</keyword>
<dbReference type="InterPro" id="IPR000210">
    <property type="entry name" value="BTB/POZ_dom"/>
</dbReference>
<name>A0A166G8X8_9AGAM</name>
<proteinExistence type="predicted"/>
<dbReference type="EMBL" id="KV417581">
    <property type="protein sequence ID" value="KZP17588.1"/>
    <property type="molecule type" value="Genomic_DNA"/>
</dbReference>
<sequence length="194" mass="21487">SAPSNRADADVILRSSNNVDFKVFKTLLSMGSPFFDDMISLPQSPATTADDVSETKGGLPLIRVTETAHVLATLLAMCYPMHMEAVEQQPLDTLEKEDMLLDAAVKYNVEKVEKFCVCVSLSLTLARKPTPRFTIACRRGMDIEAMIAGRVSMWGSITKSQRTVELQSLSATNLLNLPEYHHDCITARTSCHHR</sequence>
<dbReference type="OrthoDB" id="3357985at2759"/>
<evidence type="ECO:0000313" key="3">
    <source>
        <dbReference type="Proteomes" id="UP000076532"/>
    </source>
</evidence>